<comment type="caution">
    <text evidence="2">The sequence shown here is derived from an EMBL/GenBank/DDBJ whole genome shotgun (WGS) entry which is preliminary data.</text>
</comment>
<organism evidence="2 3">
    <name type="scientific">Fuscovulum blasticum DSM 2131</name>
    <dbReference type="NCBI Taxonomy" id="1188250"/>
    <lineage>
        <taxon>Bacteria</taxon>
        <taxon>Pseudomonadati</taxon>
        <taxon>Pseudomonadota</taxon>
        <taxon>Alphaproteobacteria</taxon>
        <taxon>Rhodobacterales</taxon>
        <taxon>Paracoccaceae</taxon>
        <taxon>Pseudogemmobacter</taxon>
    </lineage>
</organism>
<name>A0A2T4J5C4_FUSBL</name>
<accession>A0A2T4J5C4</accession>
<reference evidence="2 3" key="1">
    <citation type="submission" date="2018-03" db="EMBL/GenBank/DDBJ databases">
        <title>Rhodobacter blasticus.</title>
        <authorList>
            <person name="Meyer T.E."/>
            <person name="Miller S."/>
            <person name="Lodha T."/>
            <person name="Gandham S."/>
            <person name="Chintalapati S."/>
            <person name="Chintalapati V.R."/>
        </authorList>
    </citation>
    <scope>NUCLEOTIDE SEQUENCE [LARGE SCALE GENOMIC DNA]</scope>
    <source>
        <strain evidence="2 3">DSM 2131</strain>
    </source>
</reference>
<feature type="compositionally biased region" description="Acidic residues" evidence="1">
    <location>
        <begin position="397"/>
        <end position="417"/>
    </location>
</feature>
<feature type="region of interest" description="Disordered" evidence="1">
    <location>
        <begin position="391"/>
        <end position="423"/>
    </location>
</feature>
<evidence type="ECO:0000313" key="2">
    <source>
        <dbReference type="EMBL" id="PTE13091.1"/>
    </source>
</evidence>
<dbReference type="AlphaFoldDB" id="A0A2T4J5C4"/>
<evidence type="ECO:0008006" key="4">
    <source>
        <dbReference type="Google" id="ProtNLM"/>
    </source>
</evidence>
<dbReference type="Proteomes" id="UP000241362">
    <property type="component" value="Unassembled WGS sequence"/>
</dbReference>
<keyword evidence="3" id="KW-1185">Reference proteome</keyword>
<dbReference type="InterPro" id="IPR029058">
    <property type="entry name" value="AB_hydrolase_fold"/>
</dbReference>
<dbReference type="SUPFAM" id="SSF53474">
    <property type="entry name" value="alpha/beta-Hydrolases"/>
    <property type="match status" value="1"/>
</dbReference>
<sequence>MERTMESARTSLKEGFPRKKIKLPDLALHMLMQDSAPQLVDWVLHHRALGIEAITVHGDGANTQATKLAQALADAGLITFSPTNRPGLANARSREISVQEKALQAETDARREYFLWLQPDDFLVIDAGAGRLEDLVAGLSTVPDLISLTMQIAGGSGQARFADAPLPTRFTRGTGGATGPLFLGVPLRTIFRPGMARALQTARPKLKAKYIRRKEPVTWLNGAGEDVAERYLEKGWLAMPDKPGLGLAHVISFMAQDKETFLLRHTGSGETLPFMTPEHLKGTIQRYYKLNFAMAEMGPFGAGPQDLQETRAAFLAGHPEIARLHAEVIAEFSGRLERLLAVQDPKAAKIVAAFLAGANITLDSFDWPVPFGALTTPPILSEAQSAWAERLVRTEDQPEAEEEAEEQIWADADDGPDSETPAPARADKAVIAAPAWLSDLRLSGQAHGFYHSMPNYACTYVARSREHLLISFDNLASVRENPVSRQPWGYDFVRKENWSHLGVLSYVPGWFRDVNLHTYLRSLRDSGFFEQFEQVTMFGTSMGGYGAAAFSSLAPGCRVAAFSPQSTLSPRLAGWDPRYPTGKRADWAGHFSDAAEEARSASQVWLFYDPAVPMDRRHVERFTSPNVVRVPLRYADHKTALMLRNGRVLSAVMRDIATGKASLATLMKHYRACRTLPDYVEGLRARAQRSGGAPRLARLERALKQIG</sequence>
<proteinExistence type="predicted"/>
<dbReference type="EMBL" id="PZKE01000019">
    <property type="protein sequence ID" value="PTE13091.1"/>
    <property type="molecule type" value="Genomic_DNA"/>
</dbReference>
<evidence type="ECO:0000256" key="1">
    <source>
        <dbReference type="SAM" id="MobiDB-lite"/>
    </source>
</evidence>
<evidence type="ECO:0000313" key="3">
    <source>
        <dbReference type="Proteomes" id="UP000241362"/>
    </source>
</evidence>
<gene>
    <name evidence="2" type="ORF">C5F44_15260</name>
</gene>
<protein>
    <recommendedName>
        <fullName evidence="4">Glycosyl transferase family 2</fullName>
    </recommendedName>
</protein>